<reference evidence="1 2" key="1">
    <citation type="journal article" date="2013" name="Stand. Genomic Sci.">
        <title>Genomic Encyclopedia of Type Strains, Phase I: The one thousand microbial genomes (KMG-I) project.</title>
        <authorList>
            <person name="Kyrpides N.C."/>
            <person name="Woyke T."/>
            <person name="Eisen J.A."/>
            <person name="Garrity G."/>
            <person name="Lilburn T.G."/>
            <person name="Beck B.J."/>
            <person name="Whitman W.B."/>
            <person name="Hugenholtz P."/>
            <person name="Klenk H.P."/>
        </authorList>
    </citation>
    <scope>NUCLEOTIDE SEQUENCE [LARGE SCALE GENOMIC DNA]</scope>
    <source>
        <strain evidence="1 2">DSM 13484</strain>
    </source>
</reference>
<dbReference type="RefSeq" id="WP_145716190.1">
    <property type="nucleotide sequence ID" value="NZ_BAAAFY010000005.1"/>
</dbReference>
<accession>A0A562SZH4</accession>
<name>A0A562SZH4_CHIJA</name>
<gene>
    <name evidence="1" type="ORF">LX66_3661</name>
</gene>
<evidence type="ECO:0000313" key="1">
    <source>
        <dbReference type="EMBL" id="TWI86404.1"/>
    </source>
</evidence>
<evidence type="ECO:0000313" key="2">
    <source>
        <dbReference type="Proteomes" id="UP000316778"/>
    </source>
</evidence>
<dbReference type="EMBL" id="VLLG01000004">
    <property type="protein sequence ID" value="TWI86404.1"/>
    <property type="molecule type" value="Genomic_DNA"/>
</dbReference>
<keyword evidence="2" id="KW-1185">Reference proteome</keyword>
<dbReference type="AlphaFoldDB" id="A0A562SZH4"/>
<dbReference type="OrthoDB" id="9814143at2"/>
<organism evidence="1 2">
    <name type="scientific">Chitinophaga japonensis</name>
    <name type="common">Flexibacter japonensis</name>
    <dbReference type="NCBI Taxonomy" id="104662"/>
    <lineage>
        <taxon>Bacteria</taxon>
        <taxon>Pseudomonadati</taxon>
        <taxon>Bacteroidota</taxon>
        <taxon>Chitinophagia</taxon>
        <taxon>Chitinophagales</taxon>
        <taxon>Chitinophagaceae</taxon>
        <taxon>Chitinophaga</taxon>
    </lineage>
</organism>
<comment type="caution">
    <text evidence="1">The sequence shown here is derived from an EMBL/GenBank/DDBJ whole genome shotgun (WGS) entry which is preliminary data.</text>
</comment>
<sequence>MDYMITHYQITPLVHGVRKCRFIYAMDDGTITVVVANGRKKMQDFLANSGAILLDEDDHIYEKASELRRMLQKRPTSREELVINDE</sequence>
<protein>
    <submittedName>
        <fullName evidence="1">Uncharacterized protein</fullName>
    </submittedName>
</protein>
<dbReference type="Proteomes" id="UP000316778">
    <property type="component" value="Unassembled WGS sequence"/>
</dbReference>
<proteinExistence type="predicted"/>